<dbReference type="EMBL" id="JAKVQD010000008">
    <property type="protein sequence ID" value="MCH4553935.1"/>
    <property type="molecule type" value="Genomic_DNA"/>
</dbReference>
<keyword evidence="5" id="KW-1185">Reference proteome</keyword>
<comment type="catalytic activity">
    <reaction evidence="3">
        <text>guanosine + phosphate = alpha-D-ribose 1-phosphate + guanine</text>
        <dbReference type="Rhea" id="RHEA:13233"/>
        <dbReference type="ChEBI" id="CHEBI:16235"/>
        <dbReference type="ChEBI" id="CHEBI:16750"/>
        <dbReference type="ChEBI" id="CHEBI:43474"/>
        <dbReference type="ChEBI" id="CHEBI:57720"/>
        <dbReference type="EC" id="2.4.2.1"/>
    </reaction>
</comment>
<comment type="catalytic activity">
    <reaction evidence="3">
        <text>uridine + phosphate = alpha-D-ribose 1-phosphate + uracil</text>
        <dbReference type="Rhea" id="RHEA:24388"/>
        <dbReference type="ChEBI" id="CHEBI:16704"/>
        <dbReference type="ChEBI" id="CHEBI:17568"/>
        <dbReference type="ChEBI" id="CHEBI:43474"/>
        <dbReference type="ChEBI" id="CHEBI:57720"/>
        <dbReference type="EC" id="2.4.2.2"/>
    </reaction>
</comment>
<dbReference type="HAMAP" id="MF_01537">
    <property type="entry name" value="Nucleos_phosphorylase_PpnP"/>
    <property type="match status" value="1"/>
</dbReference>
<dbReference type="EC" id="2.4.2.2" evidence="3"/>
<dbReference type="EC" id="2.4.2.1" evidence="3"/>
<dbReference type="Pfam" id="PF06865">
    <property type="entry name" value="Ppnp"/>
    <property type="match status" value="1"/>
</dbReference>
<dbReference type="RefSeq" id="WP_240575158.1">
    <property type="nucleotide sequence ID" value="NZ_CP136709.1"/>
</dbReference>
<evidence type="ECO:0000256" key="1">
    <source>
        <dbReference type="ARBA" id="ARBA00022676"/>
    </source>
</evidence>
<comment type="catalytic activity">
    <reaction evidence="3">
        <text>a purine D-ribonucleoside + phosphate = a purine nucleobase + alpha-D-ribose 1-phosphate</text>
        <dbReference type="Rhea" id="RHEA:19805"/>
        <dbReference type="ChEBI" id="CHEBI:26386"/>
        <dbReference type="ChEBI" id="CHEBI:43474"/>
        <dbReference type="ChEBI" id="CHEBI:57720"/>
        <dbReference type="ChEBI" id="CHEBI:142355"/>
        <dbReference type="EC" id="2.4.2.1"/>
    </reaction>
</comment>
<proteinExistence type="inferred from homology"/>
<comment type="catalytic activity">
    <reaction evidence="3">
        <text>xanthosine + phosphate = alpha-D-ribose 1-phosphate + xanthine</text>
        <dbReference type="Rhea" id="RHEA:27638"/>
        <dbReference type="ChEBI" id="CHEBI:17712"/>
        <dbReference type="ChEBI" id="CHEBI:18107"/>
        <dbReference type="ChEBI" id="CHEBI:43474"/>
        <dbReference type="ChEBI" id="CHEBI:57720"/>
        <dbReference type="EC" id="2.4.2.1"/>
    </reaction>
</comment>
<reference evidence="4" key="1">
    <citation type="submission" date="2022-02" db="EMBL/GenBank/DDBJ databases">
        <title>Aestuariibaculum sp., a marine bacterium isolated from sediment in Guangxi.</title>
        <authorList>
            <person name="Ying J."/>
        </authorList>
    </citation>
    <scope>NUCLEOTIDE SEQUENCE</scope>
    <source>
        <strain evidence="4">L182</strain>
    </source>
</reference>
<gene>
    <name evidence="3" type="primary">ppnP</name>
    <name evidence="4" type="ORF">MKW35_15005</name>
</gene>
<comment type="catalytic activity">
    <reaction evidence="3">
        <text>inosine + phosphate = alpha-D-ribose 1-phosphate + hypoxanthine</text>
        <dbReference type="Rhea" id="RHEA:27646"/>
        <dbReference type="ChEBI" id="CHEBI:17368"/>
        <dbReference type="ChEBI" id="CHEBI:17596"/>
        <dbReference type="ChEBI" id="CHEBI:43474"/>
        <dbReference type="ChEBI" id="CHEBI:57720"/>
        <dbReference type="EC" id="2.4.2.1"/>
    </reaction>
</comment>
<evidence type="ECO:0000256" key="2">
    <source>
        <dbReference type="ARBA" id="ARBA00022679"/>
    </source>
</evidence>
<name>A0ABS9RLV8_9FLAO</name>
<protein>
    <recommendedName>
        <fullName evidence="3">Pyrimidine/purine nucleoside phosphorylase</fullName>
        <ecNumber evidence="3">2.4.2.1</ecNumber>
        <ecNumber evidence="3">2.4.2.2</ecNumber>
    </recommendedName>
    <alternativeName>
        <fullName evidence="3">Adenosine phosphorylase</fullName>
    </alternativeName>
    <alternativeName>
        <fullName evidence="3">Cytidine phosphorylase</fullName>
    </alternativeName>
    <alternativeName>
        <fullName evidence="3">Guanosine phosphorylase</fullName>
    </alternativeName>
    <alternativeName>
        <fullName evidence="3">Inosine phosphorylase</fullName>
    </alternativeName>
    <alternativeName>
        <fullName evidence="3">Thymidine phosphorylase</fullName>
    </alternativeName>
    <alternativeName>
        <fullName evidence="3">Uridine phosphorylase</fullName>
    </alternativeName>
    <alternativeName>
        <fullName evidence="3">Xanthosine phosphorylase</fullName>
    </alternativeName>
</protein>
<comment type="catalytic activity">
    <reaction evidence="3">
        <text>cytidine + phosphate = cytosine + alpha-D-ribose 1-phosphate</text>
        <dbReference type="Rhea" id="RHEA:52540"/>
        <dbReference type="ChEBI" id="CHEBI:16040"/>
        <dbReference type="ChEBI" id="CHEBI:17562"/>
        <dbReference type="ChEBI" id="CHEBI:43474"/>
        <dbReference type="ChEBI" id="CHEBI:57720"/>
        <dbReference type="EC" id="2.4.2.2"/>
    </reaction>
</comment>
<sequence length="93" mass="10398">MISENSYFNNNVKSLGYTTAEGKSTLGVMEPGEYEFSTSLHETMTVIEGEMTVKLPNSNEWATYKAGEAYEIDANKSFLVKVGTQTSYLCQYQ</sequence>
<evidence type="ECO:0000313" key="5">
    <source>
        <dbReference type="Proteomes" id="UP001156141"/>
    </source>
</evidence>
<evidence type="ECO:0000256" key="3">
    <source>
        <dbReference type="HAMAP-Rule" id="MF_01537"/>
    </source>
</evidence>
<dbReference type="CDD" id="cd20296">
    <property type="entry name" value="cupin_PpnP-like"/>
    <property type="match status" value="1"/>
</dbReference>
<keyword evidence="1 3" id="KW-0328">Glycosyltransferase</keyword>
<evidence type="ECO:0000313" key="4">
    <source>
        <dbReference type="EMBL" id="MCH4553935.1"/>
    </source>
</evidence>
<dbReference type="PANTHER" id="PTHR36540:SF1">
    <property type="entry name" value="PYRIMIDINE_PURINE NUCLEOSIDE PHOSPHORYLASE"/>
    <property type="match status" value="1"/>
</dbReference>
<comment type="catalytic activity">
    <reaction evidence="3">
        <text>adenosine + phosphate = alpha-D-ribose 1-phosphate + adenine</text>
        <dbReference type="Rhea" id="RHEA:27642"/>
        <dbReference type="ChEBI" id="CHEBI:16335"/>
        <dbReference type="ChEBI" id="CHEBI:16708"/>
        <dbReference type="ChEBI" id="CHEBI:43474"/>
        <dbReference type="ChEBI" id="CHEBI:57720"/>
        <dbReference type="EC" id="2.4.2.1"/>
    </reaction>
</comment>
<dbReference type="InterPro" id="IPR014710">
    <property type="entry name" value="RmlC-like_jellyroll"/>
</dbReference>
<keyword evidence="2 3" id="KW-0808">Transferase</keyword>
<comment type="function">
    <text evidence="3">Catalyzes the phosphorolysis of diverse nucleosides, yielding D-ribose 1-phosphate and the respective free bases. Can use uridine, adenosine, guanosine, cytidine, thymidine, inosine and xanthosine as substrates. Also catalyzes the reverse reactions.</text>
</comment>
<dbReference type="InterPro" id="IPR011051">
    <property type="entry name" value="RmlC_Cupin_sf"/>
</dbReference>
<comment type="caution">
    <text evidence="4">The sequence shown here is derived from an EMBL/GenBank/DDBJ whole genome shotgun (WGS) entry which is preliminary data.</text>
</comment>
<dbReference type="PANTHER" id="PTHR36540">
    <property type="entry name" value="PYRIMIDINE/PURINE NUCLEOSIDE PHOSPHORYLASE"/>
    <property type="match status" value="1"/>
</dbReference>
<comment type="catalytic activity">
    <reaction evidence="3">
        <text>thymidine + phosphate = 2-deoxy-alpha-D-ribose 1-phosphate + thymine</text>
        <dbReference type="Rhea" id="RHEA:16037"/>
        <dbReference type="ChEBI" id="CHEBI:17748"/>
        <dbReference type="ChEBI" id="CHEBI:17821"/>
        <dbReference type="ChEBI" id="CHEBI:43474"/>
        <dbReference type="ChEBI" id="CHEBI:57259"/>
        <dbReference type="EC" id="2.4.2.2"/>
    </reaction>
</comment>
<accession>A0ABS9RLV8</accession>
<dbReference type="Proteomes" id="UP001156141">
    <property type="component" value="Unassembled WGS sequence"/>
</dbReference>
<organism evidence="4 5">
    <name type="scientific">Aestuariibaculum lutulentum</name>
    <dbReference type="NCBI Taxonomy" id="2920935"/>
    <lineage>
        <taxon>Bacteria</taxon>
        <taxon>Pseudomonadati</taxon>
        <taxon>Bacteroidota</taxon>
        <taxon>Flavobacteriia</taxon>
        <taxon>Flavobacteriales</taxon>
        <taxon>Flavobacteriaceae</taxon>
    </lineage>
</organism>
<dbReference type="InterPro" id="IPR009664">
    <property type="entry name" value="Ppnp"/>
</dbReference>
<comment type="similarity">
    <text evidence="3">Belongs to the nucleoside phosphorylase PpnP family.</text>
</comment>
<dbReference type="SUPFAM" id="SSF51182">
    <property type="entry name" value="RmlC-like cupins"/>
    <property type="match status" value="1"/>
</dbReference>
<dbReference type="Gene3D" id="2.60.120.10">
    <property type="entry name" value="Jelly Rolls"/>
    <property type="match status" value="1"/>
</dbReference>